<sequence>MAFRASSFRSLAAKMTAAERDLAVREANEKMRLYHVNRPSLEKLNRRSKSRSSDRDNQHLIQFGLVSSFLVAFLSTPFIGKRIAQDEKFREKYIPKWYDYTLEKPDYAWTRAELHEQLVQLQRELHERAIAGDFSPDKLDGMRRHFAGVDPKNDPHGWGKLHPGVEDDEDIEDD</sequence>
<proteinExistence type="predicted"/>
<organism evidence="2">
    <name type="scientific">Eucampia antarctica</name>
    <dbReference type="NCBI Taxonomy" id="49252"/>
    <lineage>
        <taxon>Eukaryota</taxon>
        <taxon>Sar</taxon>
        <taxon>Stramenopiles</taxon>
        <taxon>Ochrophyta</taxon>
        <taxon>Bacillariophyta</taxon>
        <taxon>Mediophyceae</taxon>
        <taxon>Biddulphiophycidae</taxon>
        <taxon>Hemiaulales</taxon>
        <taxon>Hemiaulaceae</taxon>
        <taxon>Eucampia</taxon>
    </lineage>
</organism>
<feature type="region of interest" description="Disordered" evidence="1">
    <location>
        <begin position="149"/>
        <end position="174"/>
    </location>
</feature>
<evidence type="ECO:0000313" key="2">
    <source>
        <dbReference type="EMBL" id="CAD9657001.1"/>
    </source>
</evidence>
<evidence type="ECO:0000256" key="1">
    <source>
        <dbReference type="SAM" id="MobiDB-lite"/>
    </source>
</evidence>
<dbReference type="AlphaFoldDB" id="A0A7S2VYU2"/>
<dbReference type="EMBL" id="HBHI01001631">
    <property type="protein sequence ID" value="CAD9657001.1"/>
    <property type="molecule type" value="Transcribed_RNA"/>
</dbReference>
<reference evidence="2" key="1">
    <citation type="submission" date="2021-01" db="EMBL/GenBank/DDBJ databases">
        <authorList>
            <person name="Corre E."/>
            <person name="Pelletier E."/>
            <person name="Niang G."/>
            <person name="Scheremetjew M."/>
            <person name="Finn R."/>
            <person name="Kale V."/>
            <person name="Holt S."/>
            <person name="Cochrane G."/>
            <person name="Meng A."/>
            <person name="Brown T."/>
            <person name="Cohen L."/>
        </authorList>
    </citation>
    <scope>NUCLEOTIDE SEQUENCE</scope>
    <source>
        <strain evidence="2">CCMP1452</strain>
    </source>
</reference>
<protein>
    <submittedName>
        <fullName evidence="2">Uncharacterized protein</fullName>
    </submittedName>
</protein>
<gene>
    <name evidence="2" type="ORF">EANT1437_LOCUS800</name>
</gene>
<accession>A0A7S2VYU2</accession>
<name>A0A7S2VYU2_9STRA</name>